<sequence length="771" mass="86945">MSAGIRHSSLLLRKYDWIFCEYINVQQRGLNINRVVGKNHEPKANSTPEVNRVVVNPTSAKPLVTRLDAVLSSTLSASTLRVATAQGKPTKRKRSQGLRILKLPTGSAEGIRIIRVTTDVPTAPKPLLRRVNSTKRSRGLIIKAQSKSSAPAATGLFSSETGIPYTISRRYEEATPAKASAEKGLRDLSLRRRVTSAERVTPKPVSKQSQTVRFRKVPADSNLSIEYALEHAFQKMNFNRLEDRPLVRRVERPSITKTYLAAPERPIPRGRLQRIKPPRIRKHLSTPAKEQPIVSEKAHEMAQEFDQPRLESIAATQPEVFSSRVFSPAKTKIIKYDSLRLRKHAITLPTFVPLLIRKVKGHVEARKVKSFADIGEQTAQQPEQEVKDGRAIDFSDISEASDQRVVIQPPQVQVKVRRAIGLEDVPEGVGQPTVDRRIKINAKRFEVIKGKDRRATRSNDVPKGVQPLVIKRPQNIVVQKVPTSPSQPLEPQSGVQDSPLIRRFVSSSVYPIPTEETKNLSALAPERDPMEQHELANIEHWNPSERIERAIESAAAKRLQRDSWLTRKGDVRLAISLLFSPRSLKDVERLRRMYNPNKGEFGSFKVLRRLEVGNYTEYNRILASFAQSWKPFDLKLNEPAHFTTKSRYRVGFQLDSEKIEQLERNLLESVKSLPGTANVGRRNTRDNDELRVMVINGLVKEAEEAIHLMELLDLEHKGGLQNIRVEGLVLHGYLVGGDSLFPPPKEFRFPGAESQIARIPGGFDQVSQLEI</sequence>
<evidence type="ECO:0000313" key="1">
    <source>
        <dbReference type="EMBL" id="PMD54036.1"/>
    </source>
</evidence>
<evidence type="ECO:0000313" key="2">
    <source>
        <dbReference type="Proteomes" id="UP000235371"/>
    </source>
</evidence>
<dbReference type="GeneID" id="36591873"/>
<dbReference type="Proteomes" id="UP000235371">
    <property type="component" value="Unassembled WGS sequence"/>
</dbReference>
<dbReference type="OrthoDB" id="3549077at2759"/>
<name>A0A2J6STB6_9HELO</name>
<dbReference type="InParanoid" id="A0A2J6STB6"/>
<reference evidence="1 2" key="1">
    <citation type="submission" date="2016-04" db="EMBL/GenBank/DDBJ databases">
        <title>A degradative enzymes factory behind the ericoid mycorrhizal symbiosis.</title>
        <authorList>
            <consortium name="DOE Joint Genome Institute"/>
            <person name="Martino E."/>
            <person name="Morin E."/>
            <person name="Grelet G."/>
            <person name="Kuo A."/>
            <person name="Kohler A."/>
            <person name="Daghino S."/>
            <person name="Barry K."/>
            <person name="Choi C."/>
            <person name="Cichocki N."/>
            <person name="Clum A."/>
            <person name="Copeland A."/>
            <person name="Hainaut M."/>
            <person name="Haridas S."/>
            <person name="Labutti K."/>
            <person name="Lindquist E."/>
            <person name="Lipzen A."/>
            <person name="Khouja H.-R."/>
            <person name="Murat C."/>
            <person name="Ohm R."/>
            <person name="Olson A."/>
            <person name="Spatafora J."/>
            <person name="Veneault-Fourrey C."/>
            <person name="Henrissat B."/>
            <person name="Grigoriev I."/>
            <person name="Martin F."/>
            <person name="Perotto S."/>
        </authorList>
    </citation>
    <scope>NUCLEOTIDE SEQUENCE [LARGE SCALE GENOMIC DNA]</scope>
    <source>
        <strain evidence="1 2">E</strain>
    </source>
</reference>
<keyword evidence="2" id="KW-1185">Reference proteome</keyword>
<gene>
    <name evidence="1" type="ORF">K444DRAFT_634819</name>
</gene>
<dbReference type="EMBL" id="KZ613866">
    <property type="protein sequence ID" value="PMD54036.1"/>
    <property type="molecule type" value="Genomic_DNA"/>
</dbReference>
<dbReference type="AlphaFoldDB" id="A0A2J6STB6"/>
<organism evidence="1 2">
    <name type="scientific">Hyaloscypha bicolor E</name>
    <dbReference type="NCBI Taxonomy" id="1095630"/>
    <lineage>
        <taxon>Eukaryota</taxon>
        <taxon>Fungi</taxon>
        <taxon>Dikarya</taxon>
        <taxon>Ascomycota</taxon>
        <taxon>Pezizomycotina</taxon>
        <taxon>Leotiomycetes</taxon>
        <taxon>Helotiales</taxon>
        <taxon>Hyaloscyphaceae</taxon>
        <taxon>Hyaloscypha</taxon>
        <taxon>Hyaloscypha bicolor</taxon>
    </lineage>
</organism>
<accession>A0A2J6STB6</accession>
<protein>
    <submittedName>
        <fullName evidence="1">Uncharacterized protein</fullName>
    </submittedName>
</protein>
<dbReference type="RefSeq" id="XP_024730940.1">
    <property type="nucleotide sequence ID" value="XM_024883796.1"/>
</dbReference>
<proteinExistence type="predicted"/>